<comment type="subcellular location">
    <subcellularLocation>
        <location evidence="1">Nucleus</location>
    </subcellularLocation>
</comment>
<comment type="caution">
    <text evidence="6">The sequence shown here is derived from an EMBL/GenBank/DDBJ whole genome shotgun (WGS) entry which is preliminary data.</text>
</comment>
<evidence type="ECO:0000256" key="1">
    <source>
        <dbReference type="ARBA" id="ARBA00004123"/>
    </source>
</evidence>
<keyword evidence="4" id="KW-0539">Nucleus</keyword>
<dbReference type="GO" id="GO:0006364">
    <property type="term" value="P:rRNA processing"/>
    <property type="evidence" value="ECO:0007669"/>
    <property type="project" value="UniProtKB-KW"/>
</dbReference>
<feature type="compositionally biased region" description="Polar residues" evidence="5">
    <location>
        <begin position="591"/>
        <end position="603"/>
    </location>
</feature>
<feature type="region of interest" description="Disordered" evidence="5">
    <location>
        <begin position="520"/>
        <end position="614"/>
    </location>
</feature>
<dbReference type="EMBL" id="CALNXJ010000017">
    <property type="protein sequence ID" value="CAH3119707.1"/>
    <property type="molecule type" value="Genomic_DNA"/>
</dbReference>
<dbReference type="PANTHER" id="PTHR13026">
    <property type="entry name" value="NNP-1 PROTEIN NOVEL NUCLEAR PROTEIN 1 NOP52"/>
    <property type="match status" value="1"/>
</dbReference>
<evidence type="ECO:0000256" key="3">
    <source>
        <dbReference type="ARBA" id="ARBA00022552"/>
    </source>
</evidence>
<dbReference type="Pfam" id="PF05997">
    <property type="entry name" value="Nop52"/>
    <property type="match status" value="1"/>
</dbReference>
<evidence type="ECO:0000313" key="7">
    <source>
        <dbReference type="Proteomes" id="UP001159428"/>
    </source>
</evidence>
<evidence type="ECO:0008006" key="8">
    <source>
        <dbReference type="Google" id="ProtNLM"/>
    </source>
</evidence>
<evidence type="ECO:0000256" key="5">
    <source>
        <dbReference type="SAM" id="MobiDB-lite"/>
    </source>
</evidence>
<feature type="region of interest" description="Disordered" evidence="5">
    <location>
        <begin position="479"/>
        <end position="499"/>
    </location>
</feature>
<dbReference type="GO" id="GO:0030688">
    <property type="term" value="C:preribosome, small subunit precursor"/>
    <property type="evidence" value="ECO:0007669"/>
    <property type="project" value="InterPro"/>
</dbReference>
<feature type="compositionally biased region" description="Basic and acidic residues" evidence="5">
    <location>
        <begin position="286"/>
        <end position="299"/>
    </location>
</feature>
<organism evidence="6 7">
    <name type="scientific">Pocillopora meandrina</name>
    <dbReference type="NCBI Taxonomy" id="46732"/>
    <lineage>
        <taxon>Eukaryota</taxon>
        <taxon>Metazoa</taxon>
        <taxon>Cnidaria</taxon>
        <taxon>Anthozoa</taxon>
        <taxon>Hexacorallia</taxon>
        <taxon>Scleractinia</taxon>
        <taxon>Astrocoeniina</taxon>
        <taxon>Pocilloporidae</taxon>
        <taxon>Pocillopora</taxon>
    </lineage>
</organism>
<dbReference type="InterPro" id="IPR010301">
    <property type="entry name" value="RRP1"/>
</dbReference>
<dbReference type="Proteomes" id="UP001159428">
    <property type="component" value="Unassembled WGS sequence"/>
</dbReference>
<dbReference type="GO" id="GO:0005634">
    <property type="term" value="C:nucleus"/>
    <property type="evidence" value="ECO:0007669"/>
    <property type="project" value="UniProtKB-SubCell"/>
</dbReference>
<sequence length="614" mass="69902">MRLSSTCSILTNMAAGGAEEHFAKKLANNDKKIRDKALNKLRAWIRSRPKDGPGFGEVDLLKIWKGLFYCMWMSDKPLIQEELGLNISKLILSFRNEQSAVLFIKAFFKTMQREWHGIDRLRLDKFYMLIRFFVKETFNFLKKAGWEERLVNDVVNIFYEEPMNPSSLKVPDGIRLHMVSVYLSELGSVLDDEASAGAVLKLLDPFFLLATHSSNKTVTSAVGKSLFEHLVQQGTDDSEEQQNSKIKVDFASAADRLFSLASDRNILGRNRNQLFYWAKRLRKRSTGEHVEDSVQEDRIPNGIQVGSKRKTEEQESSDNNRDHSHTKETKQKSKKIKDSNDKKEEELGNHNSELSTIEDKREGRRKRKNRQDSEGHVELSSEEKEIHTEQNIEPKDKKKKKKKKSPIENEEGSVISHENGGGELLTEKNKRRHQSSNKEAINDLSEDNASGVVGDTIHSTEKDDHTLLRTVENEVLNRANGHGEQPFAKFQKNATPPAFVRRCGAKTPRTKLRRNSNLKVQLPGSEPSKGTRKKVRIEVSKNTSHTTQDYKRSLKESPNIPFDAEKTPPQGLLKSPPQPQRTPLVVKKTAAASTASGQLQQKRNNLKLRKDPRP</sequence>
<keyword evidence="3" id="KW-0698">rRNA processing</keyword>
<feature type="compositionally biased region" description="Basic and acidic residues" evidence="5">
    <location>
        <begin position="370"/>
        <end position="396"/>
    </location>
</feature>
<evidence type="ECO:0000313" key="6">
    <source>
        <dbReference type="EMBL" id="CAH3119707.1"/>
    </source>
</evidence>
<comment type="similarity">
    <text evidence="2">Belongs to the RRP1 family.</text>
</comment>
<dbReference type="PANTHER" id="PTHR13026:SF0">
    <property type="entry name" value="RIBOSOMAL RNA PROCESSING 1B"/>
    <property type="match status" value="1"/>
</dbReference>
<protein>
    <recommendedName>
        <fullName evidence="8">Ribosomal RNA processing protein 1</fullName>
    </recommendedName>
</protein>
<keyword evidence="7" id="KW-1185">Reference proteome</keyword>
<feature type="compositionally biased region" description="Basic and acidic residues" evidence="5">
    <location>
        <begin position="309"/>
        <end position="348"/>
    </location>
</feature>
<evidence type="ECO:0000256" key="2">
    <source>
        <dbReference type="ARBA" id="ARBA00006374"/>
    </source>
</evidence>
<name>A0AAU9WMX3_9CNID</name>
<evidence type="ECO:0000256" key="4">
    <source>
        <dbReference type="ARBA" id="ARBA00023242"/>
    </source>
</evidence>
<proteinExistence type="inferred from homology"/>
<gene>
    <name evidence="6" type="ORF">PMEA_00008421</name>
</gene>
<reference evidence="6 7" key="1">
    <citation type="submission" date="2022-05" db="EMBL/GenBank/DDBJ databases">
        <authorList>
            <consortium name="Genoscope - CEA"/>
            <person name="William W."/>
        </authorList>
    </citation>
    <scope>NUCLEOTIDE SEQUENCE [LARGE SCALE GENOMIC DNA]</scope>
</reference>
<dbReference type="AlphaFoldDB" id="A0AAU9WMX3"/>
<feature type="region of interest" description="Disordered" evidence="5">
    <location>
        <begin position="286"/>
        <end position="466"/>
    </location>
</feature>
<accession>A0AAU9WMX3</accession>